<dbReference type="OrthoDB" id="9812968at2"/>
<dbReference type="InterPro" id="IPR003509">
    <property type="entry name" value="UPF0102_YraN-like"/>
</dbReference>
<reference evidence="4" key="1">
    <citation type="submission" date="2017-05" db="EMBL/GenBank/DDBJ databases">
        <authorList>
            <person name="Lin X."/>
        </authorList>
    </citation>
    <scope>NUCLEOTIDE SEQUENCE [LARGE SCALE GENOMIC DNA]</scope>
    <source>
        <strain evidence="4">JLT2012</strain>
    </source>
</reference>
<dbReference type="GO" id="GO:0003676">
    <property type="term" value="F:nucleic acid binding"/>
    <property type="evidence" value="ECO:0007669"/>
    <property type="project" value="InterPro"/>
</dbReference>
<dbReference type="Proteomes" id="UP000198462">
    <property type="component" value="Unassembled WGS sequence"/>
</dbReference>
<dbReference type="InterPro" id="IPR011856">
    <property type="entry name" value="tRNA_endonuc-like_dom_sf"/>
</dbReference>
<dbReference type="SUPFAM" id="SSF52980">
    <property type="entry name" value="Restriction endonuclease-like"/>
    <property type="match status" value="1"/>
</dbReference>
<accession>A0A219B3R9</accession>
<sequence length="120" mass="13411">MRAGRAEDRRAAERRGRRAETTAAWFLRFKGYRILDRRVRVRAGEVDLVARRGATVVFVEVKARPDEAAADAAIAPGRLSRVRAAAEQLWPRYAEGAEGARIDAVILLPRRWPLHIVGVG</sequence>
<name>A0A219B3R9_9SPHN</name>
<dbReference type="Gene3D" id="3.40.1350.10">
    <property type="match status" value="1"/>
</dbReference>
<dbReference type="RefSeq" id="WP_088711573.1">
    <property type="nucleotide sequence ID" value="NZ_NFZT01000001.1"/>
</dbReference>
<dbReference type="Pfam" id="PF02021">
    <property type="entry name" value="UPF0102"/>
    <property type="match status" value="1"/>
</dbReference>
<dbReference type="AlphaFoldDB" id="A0A219B3R9"/>
<organism evidence="3 4">
    <name type="scientific">Pacificimonas flava</name>
    <dbReference type="NCBI Taxonomy" id="1234595"/>
    <lineage>
        <taxon>Bacteria</taxon>
        <taxon>Pseudomonadati</taxon>
        <taxon>Pseudomonadota</taxon>
        <taxon>Alphaproteobacteria</taxon>
        <taxon>Sphingomonadales</taxon>
        <taxon>Sphingosinicellaceae</taxon>
        <taxon>Pacificimonas</taxon>
    </lineage>
</organism>
<protein>
    <recommendedName>
        <fullName evidence="2">UPF0102 protein B5C34_04490</fullName>
    </recommendedName>
</protein>
<evidence type="ECO:0000313" key="3">
    <source>
        <dbReference type="EMBL" id="OWV32783.1"/>
    </source>
</evidence>
<proteinExistence type="inferred from homology"/>
<gene>
    <name evidence="3" type="ORF">B5C34_04490</name>
</gene>
<dbReference type="EMBL" id="NFZT01000001">
    <property type="protein sequence ID" value="OWV32783.1"/>
    <property type="molecule type" value="Genomic_DNA"/>
</dbReference>
<dbReference type="PANTHER" id="PTHR34039">
    <property type="entry name" value="UPF0102 PROTEIN YRAN"/>
    <property type="match status" value="1"/>
</dbReference>
<evidence type="ECO:0000256" key="1">
    <source>
        <dbReference type="ARBA" id="ARBA00006738"/>
    </source>
</evidence>
<comment type="similarity">
    <text evidence="1 2">Belongs to the UPF0102 family.</text>
</comment>
<dbReference type="InterPro" id="IPR011335">
    <property type="entry name" value="Restrct_endonuc-II-like"/>
</dbReference>
<evidence type="ECO:0000256" key="2">
    <source>
        <dbReference type="HAMAP-Rule" id="MF_00048"/>
    </source>
</evidence>
<dbReference type="PANTHER" id="PTHR34039:SF1">
    <property type="entry name" value="UPF0102 PROTEIN YRAN"/>
    <property type="match status" value="1"/>
</dbReference>
<evidence type="ECO:0000313" key="4">
    <source>
        <dbReference type="Proteomes" id="UP000198462"/>
    </source>
</evidence>
<keyword evidence="4" id="KW-1185">Reference proteome</keyword>
<dbReference type="HAMAP" id="MF_00048">
    <property type="entry name" value="UPF0102"/>
    <property type="match status" value="1"/>
</dbReference>
<comment type="caution">
    <text evidence="3">The sequence shown here is derived from an EMBL/GenBank/DDBJ whole genome shotgun (WGS) entry which is preliminary data.</text>
</comment>